<evidence type="ECO:0008006" key="3">
    <source>
        <dbReference type="Google" id="ProtNLM"/>
    </source>
</evidence>
<gene>
    <name evidence="2" type="ORF">Cvel_15551</name>
</gene>
<evidence type="ECO:0000313" key="2">
    <source>
        <dbReference type="EMBL" id="CEM08349.1"/>
    </source>
</evidence>
<organism evidence="2">
    <name type="scientific">Chromera velia CCMP2878</name>
    <dbReference type="NCBI Taxonomy" id="1169474"/>
    <lineage>
        <taxon>Eukaryota</taxon>
        <taxon>Sar</taxon>
        <taxon>Alveolata</taxon>
        <taxon>Colpodellida</taxon>
        <taxon>Chromeraceae</taxon>
        <taxon>Chromera</taxon>
    </lineage>
</organism>
<dbReference type="Gene3D" id="3.40.50.410">
    <property type="entry name" value="von Willebrand factor, type A domain"/>
    <property type="match status" value="1"/>
</dbReference>
<reference evidence="2" key="1">
    <citation type="submission" date="2014-11" db="EMBL/GenBank/DDBJ databases">
        <authorList>
            <person name="Otto D Thomas"/>
            <person name="Naeem Raeece"/>
        </authorList>
    </citation>
    <scope>NUCLEOTIDE SEQUENCE</scope>
</reference>
<feature type="region of interest" description="Disordered" evidence="1">
    <location>
        <begin position="1"/>
        <end position="61"/>
    </location>
</feature>
<sequence>MEPPPYDDSQQSRPSAPPPPPPANPDFQPQIGASQQQPQQPAAPQIVIVNTGGAGPPPGPAPLPAVQGPDITLKLQELDIPYEMYKDLIECAGTDIVVIADDSGSMRNYAQPGLTRWQELQQTLTRLIDILLAVDHTDGFHITFLSQIKFFNIRSPEQVHQLFQTHGPRGGTPLQAALQASFSGMWNPKPYPPQDVILLVMTDGEPSDCTLDMMARLIQGRPQNYFCSFLMCTGEDDIVEKYNRVIDPIWGCDISDDYESERKEVRRATGKDLSRNQWLTKCVLGGKFVKYDRMDEGRTGGGDKCCTVQ</sequence>
<dbReference type="PhylomeDB" id="A0A0G4F7Y6"/>
<dbReference type="EMBL" id="CDMZ01000172">
    <property type="protein sequence ID" value="CEM08349.1"/>
    <property type="molecule type" value="Genomic_DNA"/>
</dbReference>
<feature type="compositionally biased region" description="Pro residues" evidence="1">
    <location>
        <begin position="15"/>
        <end position="24"/>
    </location>
</feature>
<dbReference type="InterPro" id="IPR036465">
    <property type="entry name" value="vWFA_dom_sf"/>
</dbReference>
<dbReference type="AlphaFoldDB" id="A0A0G4F7Y6"/>
<protein>
    <recommendedName>
        <fullName evidence="3">VWFA domain-containing protein</fullName>
    </recommendedName>
</protein>
<evidence type="ECO:0000256" key="1">
    <source>
        <dbReference type="SAM" id="MobiDB-lite"/>
    </source>
</evidence>
<feature type="compositionally biased region" description="Low complexity" evidence="1">
    <location>
        <begin position="25"/>
        <end position="45"/>
    </location>
</feature>
<dbReference type="PANTHER" id="PTHR34706:SF1">
    <property type="entry name" value="VWFA DOMAIN-CONTAINING PROTEIN"/>
    <property type="match status" value="1"/>
</dbReference>
<accession>A0A0G4F7Y6</accession>
<name>A0A0G4F7Y6_9ALVE</name>
<proteinExistence type="predicted"/>
<dbReference type="PANTHER" id="PTHR34706">
    <property type="entry name" value="SLR1338 PROTEIN"/>
    <property type="match status" value="1"/>
</dbReference>
<dbReference type="SUPFAM" id="SSF53300">
    <property type="entry name" value="vWA-like"/>
    <property type="match status" value="1"/>
</dbReference>
<dbReference type="VEuPathDB" id="CryptoDB:Cvel_15551"/>